<keyword evidence="2" id="KW-0472">Membrane</keyword>
<evidence type="ECO:0000313" key="4">
    <source>
        <dbReference type="Proteomes" id="UP000249056"/>
    </source>
</evidence>
<sequence>MTISAAPTNNRSRTQQPDSIGTNHAAGTASLAFIFIFGAVYSVASRPSKPSTPSKSSPSKCAPKEWLLGLRPRPQASSTNSHGPFPCRRSAGKRTSSLRFGVRSKRRPCGFFIPETRNRDLEELDEIFNSRESGQDVAGEEEAGAGCVW</sequence>
<feature type="compositionally biased region" description="Polar residues" evidence="1">
    <location>
        <begin position="1"/>
        <end position="22"/>
    </location>
</feature>
<evidence type="ECO:0000313" key="3">
    <source>
        <dbReference type="EMBL" id="RAL67257.1"/>
    </source>
</evidence>
<keyword evidence="4" id="KW-1185">Reference proteome</keyword>
<accession>A0A395J445</accession>
<feature type="transmembrane region" description="Helical" evidence="2">
    <location>
        <begin position="25"/>
        <end position="44"/>
    </location>
</feature>
<reference evidence="3 4" key="1">
    <citation type="submission" date="2018-06" db="EMBL/GenBank/DDBJ databases">
        <title>Genome Sequence of the Brown Rot Fungal Pathogen Monilinia fructigena.</title>
        <authorList>
            <person name="Landi L."/>
            <person name="De Miccolis Angelini R.M."/>
            <person name="Pollastro S."/>
            <person name="Abate D."/>
            <person name="Faretra F."/>
            <person name="Romanazzi G."/>
        </authorList>
    </citation>
    <scope>NUCLEOTIDE SEQUENCE [LARGE SCALE GENOMIC DNA]</scope>
    <source>
        <strain evidence="3 4">Mfrg269</strain>
    </source>
</reference>
<comment type="caution">
    <text evidence="3">The sequence shown here is derived from an EMBL/GenBank/DDBJ whole genome shotgun (WGS) entry which is preliminary data.</text>
</comment>
<organism evidence="3 4">
    <name type="scientific">Monilinia fructigena</name>
    <dbReference type="NCBI Taxonomy" id="38457"/>
    <lineage>
        <taxon>Eukaryota</taxon>
        <taxon>Fungi</taxon>
        <taxon>Dikarya</taxon>
        <taxon>Ascomycota</taxon>
        <taxon>Pezizomycotina</taxon>
        <taxon>Leotiomycetes</taxon>
        <taxon>Helotiales</taxon>
        <taxon>Sclerotiniaceae</taxon>
        <taxon>Monilinia</taxon>
    </lineage>
</organism>
<dbReference type="AlphaFoldDB" id="A0A395J445"/>
<keyword evidence="2" id="KW-0812">Transmembrane</keyword>
<evidence type="ECO:0000256" key="2">
    <source>
        <dbReference type="SAM" id="Phobius"/>
    </source>
</evidence>
<dbReference type="Proteomes" id="UP000249056">
    <property type="component" value="Unassembled WGS sequence"/>
</dbReference>
<feature type="region of interest" description="Disordered" evidence="1">
    <location>
        <begin position="44"/>
        <end position="99"/>
    </location>
</feature>
<name>A0A395J445_9HELO</name>
<evidence type="ECO:0000256" key="1">
    <source>
        <dbReference type="SAM" id="MobiDB-lite"/>
    </source>
</evidence>
<protein>
    <submittedName>
        <fullName evidence="3">Uncharacterized protein</fullName>
    </submittedName>
</protein>
<keyword evidence="2" id="KW-1133">Transmembrane helix</keyword>
<feature type="compositionally biased region" description="Low complexity" evidence="1">
    <location>
        <begin position="45"/>
        <end position="61"/>
    </location>
</feature>
<proteinExistence type="predicted"/>
<dbReference type="EMBL" id="QKRW01000004">
    <property type="protein sequence ID" value="RAL67257.1"/>
    <property type="molecule type" value="Genomic_DNA"/>
</dbReference>
<gene>
    <name evidence="3" type="ORF">DID88_008023</name>
</gene>
<feature type="region of interest" description="Disordered" evidence="1">
    <location>
        <begin position="1"/>
        <end position="23"/>
    </location>
</feature>